<name>X1GS47_9ZZZZ</name>
<dbReference type="EMBL" id="BARU01024154">
    <property type="protein sequence ID" value="GAH47690.1"/>
    <property type="molecule type" value="Genomic_DNA"/>
</dbReference>
<keyword evidence="1" id="KW-1133">Transmembrane helix</keyword>
<feature type="non-terminal residue" evidence="2">
    <location>
        <position position="70"/>
    </location>
</feature>
<dbReference type="AlphaFoldDB" id="X1GS47"/>
<comment type="caution">
    <text evidence="2">The sequence shown here is derived from an EMBL/GenBank/DDBJ whole genome shotgun (WGS) entry which is preliminary data.</text>
</comment>
<reference evidence="2" key="1">
    <citation type="journal article" date="2014" name="Front. Microbiol.">
        <title>High frequency of phylogenetically diverse reductive dehalogenase-homologous genes in deep subseafloor sedimentary metagenomes.</title>
        <authorList>
            <person name="Kawai M."/>
            <person name="Futagami T."/>
            <person name="Toyoda A."/>
            <person name="Takaki Y."/>
            <person name="Nishi S."/>
            <person name="Hori S."/>
            <person name="Arai W."/>
            <person name="Tsubouchi T."/>
            <person name="Morono Y."/>
            <person name="Uchiyama I."/>
            <person name="Ito T."/>
            <person name="Fujiyama A."/>
            <person name="Inagaki F."/>
            <person name="Takami H."/>
        </authorList>
    </citation>
    <scope>NUCLEOTIDE SEQUENCE</scope>
    <source>
        <strain evidence="2">Expedition CK06-06</strain>
    </source>
</reference>
<evidence type="ECO:0000313" key="2">
    <source>
        <dbReference type="EMBL" id="GAH47690.1"/>
    </source>
</evidence>
<keyword evidence="1" id="KW-0472">Membrane</keyword>
<keyword evidence="1" id="KW-0812">Transmembrane</keyword>
<proteinExistence type="predicted"/>
<accession>X1GS47</accession>
<organism evidence="2">
    <name type="scientific">marine sediment metagenome</name>
    <dbReference type="NCBI Taxonomy" id="412755"/>
    <lineage>
        <taxon>unclassified sequences</taxon>
        <taxon>metagenomes</taxon>
        <taxon>ecological metagenomes</taxon>
    </lineage>
</organism>
<feature type="transmembrane region" description="Helical" evidence="1">
    <location>
        <begin position="37"/>
        <end position="56"/>
    </location>
</feature>
<gene>
    <name evidence="2" type="ORF">S03H2_39112</name>
</gene>
<protein>
    <submittedName>
        <fullName evidence="2">Uncharacterized protein</fullName>
    </submittedName>
</protein>
<evidence type="ECO:0000256" key="1">
    <source>
        <dbReference type="SAM" id="Phobius"/>
    </source>
</evidence>
<sequence>MGMASFNTLPVINKLFGAQKSIGDPENDYLRVLWDNGIIGFIAYFILLGLTGYLLIRKYVKNKDPVVLMG</sequence>